<gene>
    <name evidence="5" type="ORF">H9843_06510</name>
</gene>
<reference evidence="5" key="1">
    <citation type="journal article" date="2021" name="PeerJ">
        <title>Extensive microbial diversity within the chicken gut microbiome revealed by metagenomics and culture.</title>
        <authorList>
            <person name="Gilroy R."/>
            <person name="Ravi A."/>
            <person name="Getino M."/>
            <person name="Pursley I."/>
            <person name="Horton D.L."/>
            <person name="Alikhan N.F."/>
            <person name="Baker D."/>
            <person name="Gharbi K."/>
            <person name="Hall N."/>
            <person name="Watson M."/>
            <person name="Adriaenssens E.M."/>
            <person name="Foster-Nyarko E."/>
            <person name="Jarju S."/>
            <person name="Secka A."/>
            <person name="Antonio M."/>
            <person name="Oren A."/>
            <person name="Chaudhuri R.R."/>
            <person name="La Ragione R."/>
            <person name="Hildebrand F."/>
            <person name="Pallen M.J."/>
        </authorList>
    </citation>
    <scope>NUCLEOTIDE SEQUENCE</scope>
    <source>
        <strain evidence="5">876</strain>
    </source>
</reference>
<keyword evidence="2 5" id="KW-0378">Hydrolase</keyword>
<dbReference type="PANTHER" id="PTHR33308">
    <property type="entry name" value="PEPTIDOGLYCAN HYDROLASE FLGJ"/>
    <property type="match status" value="1"/>
</dbReference>
<accession>A0A9E2NXG2</accession>
<dbReference type="PANTHER" id="PTHR33308:SF9">
    <property type="entry name" value="PEPTIDOGLYCAN HYDROLASE FLGJ"/>
    <property type="match status" value="1"/>
</dbReference>
<evidence type="ECO:0000313" key="5">
    <source>
        <dbReference type="EMBL" id="MBU3830524.1"/>
    </source>
</evidence>
<dbReference type="Pfam" id="PF01832">
    <property type="entry name" value="Glucosaminidase"/>
    <property type="match status" value="1"/>
</dbReference>
<dbReference type="PRINTS" id="PR01002">
    <property type="entry name" value="FLGFLGJ"/>
</dbReference>
<dbReference type="InterPro" id="IPR002901">
    <property type="entry name" value="MGlyc_endo_b_GlcNAc-like_dom"/>
</dbReference>
<protein>
    <submittedName>
        <fullName evidence="5">Glycoside hydrolase family 73 protein</fullName>
    </submittedName>
</protein>
<evidence type="ECO:0000256" key="1">
    <source>
        <dbReference type="ARBA" id="ARBA00010266"/>
    </source>
</evidence>
<sequence length="355" mass="39691">MNEKLILGTAAMLFSINTAIPVIASQIEQAQKDAEIAVINQREVLAQELHDHGDEYTREFLIRFHEASQKFQQAYLQGIKDQRDGEVHSYSDRVEQAAYQKGIDEGKLRRTGENGQVQNVHNQNSQNQVVDQKKYPQAQLKANQAQFVNRIAKNAQKIGQQYDLYPSVIIAQAALESNWGTSELSLAPHHNLFGVKGEFGGRGVIKATTEFIDSHEEQVQAQFRSYQNDWLSLKDYAKTLQQPIYQKVHRSSGKSYRDATQALVGCYATDPQYNKKLNQIIDSYQLTKYDEASKEGNEKAAISEPKTVTSIPKIHRQKDDSSPSSRHHSVSPVIPAVGGAASAGLLTVIKKLLVS</sequence>
<dbReference type="SMART" id="SM00047">
    <property type="entry name" value="LYZ2"/>
    <property type="match status" value="1"/>
</dbReference>
<comment type="similarity">
    <text evidence="1">Belongs to the glycosyl hydrolase 73 family.</text>
</comment>
<evidence type="ECO:0000256" key="2">
    <source>
        <dbReference type="ARBA" id="ARBA00022801"/>
    </source>
</evidence>
<dbReference type="InterPro" id="IPR051056">
    <property type="entry name" value="Glycosyl_Hydrolase_73"/>
</dbReference>
<dbReference type="AlphaFoldDB" id="A0A9E2NXG2"/>
<dbReference type="GO" id="GO:0004040">
    <property type="term" value="F:amidase activity"/>
    <property type="evidence" value="ECO:0007669"/>
    <property type="project" value="InterPro"/>
</dbReference>
<evidence type="ECO:0000256" key="3">
    <source>
        <dbReference type="SAM" id="MobiDB-lite"/>
    </source>
</evidence>
<dbReference type="Proteomes" id="UP000824180">
    <property type="component" value="Unassembled WGS sequence"/>
</dbReference>
<reference evidence="5" key="2">
    <citation type="submission" date="2021-04" db="EMBL/GenBank/DDBJ databases">
        <authorList>
            <person name="Gilroy R."/>
        </authorList>
    </citation>
    <scope>NUCLEOTIDE SEQUENCE</scope>
    <source>
        <strain evidence="5">876</strain>
    </source>
</reference>
<dbReference type="EMBL" id="JAHLFK010000070">
    <property type="protein sequence ID" value="MBU3830524.1"/>
    <property type="molecule type" value="Genomic_DNA"/>
</dbReference>
<feature type="domain" description="Mannosyl-glycoprotein endo-beta-N-acetylglucosamidase-like" evidence="4">
    <location>
        <begin position="132"/>
        <end position="290"/>
    </location>
</feature>
<dbReference type="Gene3D" id="4.10.80.30">
    <property type="entry name" value="DNA polymerase, domain 6"/>
    <property type="match status" value="1"/>
</dbReference>
<name>A0A9E2NXG2_9LACO</name>
<proteinExistence type="inferred from homology"/>
<evidence type="ECO:0000313" key="6">
    <source>
        <dbReference type="Proteomes" id="UP000824180"/>
    </source>
</evidence>
<comment type="caution">
    <text evidence="5">The sequence shown here is derived from an EMBL/GenBank/DDBJ whole genome shotgun (WGS) entry which is preliminary data.</text>
</comment>
<organism evidence="5 6">
    <name type="scientific">Candidatus Limosilactobacillus merdavium</name>
    <dbReference type="NCBI Taxonomy" id="2838651"/>
    <lineage>
        <taxon>Bacteria</taxon>
        <taxon>Bacillati</taxon>
        <taxon>Bacillota</taxon>
        <taxon>Bacilli</taxon>
        <taxon>Lactobacillales</taxon>
        <taxon>Lactobacillaceae</taxon>
        <taxon>Limosilactobacillus</taxon>
    </lineage>
</organism>
<evidence type="ECO:0000259" key="4">
    <source>
        <dbReference type="SMART" id="SM00047"/>
    </source>
</evidence>
<feature type="region of interest" description="Disordered" evidence="3">
    <location>
        <begin position="295"/>
        <end position="333"/>
    </location>
</feature>
<dbReference type="Gene3D" id="1.10.530.10">
    <property type="match status" value="1"/>
</dbReference>